<protein>
    <submittedName>
        <fullName evidence="3">SET domain-containing protein</fullName>
    </submittedName>
</protein>
<feature type="domain" description="SET" evidence="2">
    <location>
        <begin position="122"/>
        <end position="267"/>
    </location>
</feature>
<dbReference type="AlphaFoldDB" id="A0AA38S1H2"/>
<dbReference type="InterPro" id="IPR046341">
    <property type="entry name" value="SET_dom_sf"/>
</dbReference>
<dbReference type="SMART" id="SM00317">
    <property type="entry name" value="SET"/>
    <property type="match status" value="1"/>
</dbReference>
<gene>
    <name evidence="3" type="ORF">NKR19_g596</name>
</gene>
<dbReference type="Pfam" id="PF00856">
    <property type="entry name" value="SET"/>
    <property type="match status" value="1"/>
</dbReference>
<evidence type="ECO:0000259" key="2">
    <source>
        <dbReference type="PROSITE" id="PS50280"/>
    </source>
</evidence>
<dbReference type="SUPFAM" id="SSF82199">
    <property type="entry name" value="SET domain"/>
    <property type="match status" value="1"/>
</dbReference>
<sequence>MALHAVLKLAILAGYALAHGGHDTEQCGPAYPSQFLRERHCPLPLDDEAGPEPNSWSPWTHRPYCASSSYCVFTNSKFHGSSDLGVSFISTPEVAASSLDVLEKSFSAPLAVTSDANATISPSYRIVDMPGKGKGVVARQRIERGSVFMVDYASIIAAVEFPEKMPGFQSHMLLDKAVEQLPDPQRVLSLARSSAADRAVMEDVMRTNAFSITLDDRPWMGLFPGISRINHACKPNAHTRFSQKLLTMSAVSIRDIEPGEEITISYAEFGTMYGQRQHSLLHNWGFRCTCALCTAPSAELIPSDRRRGRIGDIRQQIVELVQSKQFDRAVAMSKEMIDLVLKEELVAHLGEHYEVLTRLYYALRDATNTKKYARLAIAELERYGGEEVYGTTIGELSEILLGLAQLEKASSRPG</sequence>
<dbReference type="InterPro" id="IPR011990">
    <property type="entry name" value="TPR-like_helical_dom_sf"/>
</dbReference>
<dbReference type="Gene3D" id="2.170.270.10">
    <property type="entry name" value="SET domain"/>
    <property type="match status" value="1"/>
</dbReference>
<reference evidence="3" key="1">
    <citation type="submission" date="2022-07" db="EMBL/GenBank/DDBJ databases">
        <title>Fungi with potential for degradation of polypropylene.</title>
        <authorList>
            <person name="Gostincar C."/>
        </authorList>
    </citation>
    <scope>NUCLEOTIDE SEQUENCE</scope>
    <source>
        <strain evidence="3">EXF-13287</strain>
    </source>
</reference>
<name>A0AA38S1H2_9PEZI</name>
<evidence type="ECO:0000256" key="1">
    <source>
        <dbReference type="SAM" id="SignalP"/>
    </source>
</evidence>
<comment type="caution">
    <text evidence="3">The sequence shown here is derived from an EMBL/GenBank/DDBJ whole genome shotgun (WGS) entry which is preliminary data.</text>
</comment>
<accession>A0AA38S1H2</accession>
<dbReference type="PANTHER" id="PTHR47332:SF6">
    <property type="entry name" value="SET DOMAIN-CONTAINING PROTEIN"/>
    <property type="match status" value="1"/>
</dbReference>
<dbReference type="InterPro" id="IPR053185">
    <property type="entry name" value="SET_domain_protein"/>
</dbReference>
<dbReference type="PROSITE" id="PS50280">
    <property type="entry name" value="SET"/>
    <property type="match status" value="1"/>
</dbReference>
<evidence type="ECO:0000313" key="4">
    <source>
        <dbReference type="Proteomes" id="UP001174691"/>
    </source>
</evidence>
<dbReference type="InterPro" id="IPR001214">
    <property type="entry name" value="SET_dom"/>
</dbReference>
<evidence type="ECO:0000313" key="3">
    <source>
        <dbReference type="EMBL" id="KAJ9165299.1"/>
    </source>
</evidence>
<proteinExistence type="predicted"/>
<keyword evidence="1" id="KW-0732">Signal</keyword>
<dbReference type="Proteomes" id="UP001174691">
    <property type="component" value="Unassembled WGS sequence"/>
</dbReference>
<dbReference type="EMBL" id="JANBVN010000005">
    <property type="protein sequence ID" value="KAJ9165299.1"/>
    <property type="molecule type" value="Genomic_DNA"/>
</dbReference>
<dbReference type="CDD" id="cd20071">
    <property type="entry name" value="SET_SMYD"/>
    <property type="match status" value="1"/>
</dbReference>
<organism evidence="3 4">
    <name type="scientific">Coniochaeta hoffmannii</name>
    <dbReference type="NCBI Taxonomy" id="91930"/>
    <lineage>
        <taxon>Eukaryota</taxon>
        <taxon>Fungi</taxon>
        <taxon>Dikarya</taxon>
        <taxon>Ascomycota</taxon>
        <taxon>Pezizomycotina</taxon>
        <taxon>Sordariomycetes</taxon>
        <taxon>Sordariomycetidae</taxon>
        <taxon>Coniochaetales</taxon>
        <taxon>Coniochaetaceae</taxon>
        <taxon>Coniochaeta</taxon>
    </lineage>
</organism>
<feature type="signal peptide" evidence="1">
    <location>
        <begin position="1"/>
        <end position="18"/>
    </location>
</feature>
<keyword evidence="4" id="KW-1185">Reference proteome</keyword>
<feature type="chain" id="PRO_5041274971" evidence="1">
    <location>
        <begin position="19"/>
        <end position="414"/>
    </location>
</feature>
<dbReference type="PANTHER" id="PTHR47332">
    <property type="entry name" value="SET DOMAIN-CONTAINING PROTEIN 5"/>
    <property type="match status" value="1"/>
</dbReference>
<dbReference type="Gene3D" id="1.25.40.10">
    <property type="entry name" value="Tetratricopeptide repeat domain"/>
    <property type="match status" value="1"/>
</dbReference>